<name>A0A915IPP7_ROMCU</name>
<evidence type="ECO:0000313" key="1">
    <source>
        <dbReference type="Proteomes" id="UP000887565"/>
    </source>
</evidence>
<dbReference type="Proteomes" id="UP000887565">
    <property type="component" value="Unplaced"/>
</dbReference>
<proteinExistence type="predicted"/>
<dbReference type="WBParaSite" id="nRc.2.0.1.t15957-RA">
    <property type="protein sequence ID" value="nRc.2.0.1.t15957-RA"/>
    <property type="gene ID" value="nRc.2.0.1.g15957"/>
</dbReference>
<organism evidence="1 2">
    <name type="scientific">Romanomermis culicivorax</name>
    <name type="common">Nematode worm</name>
    <dbReference type="NCBI Taxonomy" id="13658"/>
    <lineage>
        <taxon>Eukaryota</taxon>
        <taxon>Metazoa</taxon>
        <taxon>Ecdysozoa</taxon>
        <taxon>Nematoda</taxon>
        <taxon>Enoplea</taxon>
        <taxon>Dorylaimia</taxon>
        <taxon>Mermithida</taxon>
        <taxon>Mermithoidea</taxon>
        <taxon>Mermithidae</taxon>
        <taxon>Romanomermis</taxon>
    </lineage>
</organism>
<dbReference type="AlphaFoldDB" id="A0A915IPP7"/>
<accession>A0A915IPP7</accession>
<keyword evidence="1" id="KW-1185">Reference proteome</keyword>
<protein>
    <submittedName>
        <fullName evidence="2">Uncharacterized protein</fullName>
    </submittedName>
</protein>
<evidence type="ECO:0000313" key="2">
    <source>
        <dbReference type="WBParaSite" id="nRc.2.0.1.t15957-RA"/>
    </source>
</evidence>
<sequence length="154" mass="17959">LNWLRNITPQKRGNEYLSLQYFDWKKIEAASLMLQNKCRLSDYGLCYRLCQNALQLKDPCFTPHDGFSTAGNSMDAVTLRKQIIMNVLMYLYGGRTFDQTEINGCGQFTQRNYSVRKHAYFCDLLVEEASNTRRSMNAITKHRKIIPDHFSTLE</sequence>
<reference evidence="2" key="1">
    <citation type="submission" date="2022-11" db="UniProtKB">
        <authorList>
            <consortium name="WormBaseParasite"/>
        </authorList>
    </citation>
    <scope>IDENTIFICATION</scope>
</reference>